<dbReference type="EnsemblPlants" id="AET7Gv20548700.5">
    <property type="protein sequence ID" value="AET7Gv20548700.5"/>
    <property type="gene ID" value="AET7Gv20548700"/>
</dbReference>
<reference evidence="3" key="2">
    <citation type="journal article" date="2017" name="Nat. Plants">
        <title>The Aegilops tauschii genome reveals multiple impacts of transposons.</title>
        <authorList>
            <person name="Zhao G."/>
            <person name="Zou C."/>
            <person name="Li K."/>
            <person name="Wang K."/>
            <person name="Li T."/>
            <person name="Gao L."/>
            <person name="Zhang X."/>
            <person name="Wang H."/>
            <person name="Yang Z."/>
            <person name="Liu X."/>
            <person name="Jiang W."/>
            <person name="Mao L."/>
            <person name="Kong X."/>
            <person name="Jiao Y."/>
            <person name="Jia J."/>
        </authorList>
    </citation>
    <scope>NUCLEOTIDE SEQUENCE [LARGE SCALE GENOMIC DNA]</scope>
    <source>
        <strain evidence="3">cv. AL8/78</strain>
    </source>
</reference>
<proteinExistence type="predicted"/>
<organism evidence="2 3">
    <name type="scientific">Aegilops tauschii subsp. strangulata</name>
    <name type="common">Goatgrass</name>
    <dbReference type="NCBI Taxonomy" id="200361"/>
    <lineage>
        <taxon>Eukaryota</taxon>
        <taxon>Viridiplantae</taxon>
        <taxon>Streptophyta</taxon>
        <taxon>Embryophyta</taxon>
        <taxon>Tracheophyta</taxon>
        <taxon>Spermatophyta</taxon>
        <taxon>Magnoliopsida</taxon>
        <taxon>Liliopsida</taxon>
        <taxon>Poales</taxon>
        <taxon>Poaceae</taxon>
        <taxon>BOP clade</taxon>
        <taxon>Pooideae</taxon>
        <taxon>Triticodae</taxon>
        <taxon>Triticeae</taxon>
        <taxon>Triticinae</taxon>
        <taxon>Aegilops</taxon>
    </lineage>
</organism>
<dbReference type="AlphaFoldDB" id="A0A453RDU4"/>
<dbReference type="Proteomes" id="UP000015105">
    <property type="component" value="Chromosome 7D"/>
</dbReference>
<protein>
    <submittedName>
        <fullName evidence="2">Uncharacterized protein</fullName>
    </submittedName>
</protein>
<reference evidence="2" key="5">
    <citation type="journal article" date="2021" name="G3 (Bethesda)">
        <title>Aegilops tauschii genome assembly Aet v5.0 features greater sequence contiguity and improved annotation.</title>
        <authorList>
            <person name="Wang L."/>
            <person name="Zhu T."/>
            <person name="Rodriguez J.C."/>
            <person name="Deal K.R."/>
            <person name="Dubcovsky J."/>
            <person name="McGuire P.E."/>
            <person name="Lux T."/>
            <person name="Spannagl M."/>
            <person name="Mayer K.F.X."/>
            <person name="Baldrich P."/>
            <person name="Meyers B.C."/>
            <person name="Huo N."/>
            <person name="Gu Y.Q."/>
            <person name="Zhou H."/>
            <person name="Devos K.M."/>
            <person name="Bennetzen J.L."/>
            <person name="Unver T."/>
            <person name="Budak H."/>
            <person name="Gulick P.J."/>
            <person name="Galiba G."/>
            <person name="Kalapos B."/>
            <person name="Nelson D.R."/>
            <person name="Li P."/>
            <person name="You F.M."/>
            <person name="Luo M.C."/>
            <person name="Dvorak J."/>
        </authorList>
    </citation>
    <scope>NUCLEOTIDE SEQUENCE [LARGE SCALE GENOMIC DNA]</scope>
    <source>
        <strain evidence="2">cv. AL8/78</strain>
    </source>
</reference>
<sequence>MNKTVCRRLYPNLKLQAQNQRYNEQKCFEKSKSKQNLLRGEWECAEGFIPVALHKTKRQGTTGRSTQHQSSAPAPATSPATARSGLAGARRNNSCSNARRRGPRLGQKWPPSMHKQPTRFGKSGLQDQHPPFCLGNKYEIVHPSSHTPRLLRTTNLNHRRHGR</sequence>
<keyword evidence="3" id="KW-1185">Reference proteome</keyword>
<feature type="compositionally biased region" description="Polar residues" evidence="1">
    <location>
        <begin position="59"/>
        <end position="69"/>
    </location>
</feature>
<evidence type="ECO:0000256" key="1">
    <source>
        <dbReference type="SAM" id="MobiDB-lite"/>
    </source>
</evidence>
<feature type="region of interest" description="Disordered" evidence="1">
    <location>
        <begin position="57"/>
        <end position="129"/>
    </location>
</feature>
<evidence type="ECO:0000313" key="2">
    <source>
        <dbReference type="EnsemblPlants" id="AET7Gv20548700.5"/>
    </source>
</evidence>
<evidence type="ECO:0000313" key="3">
    <source>
        <dbReference type="Proteomes" id="UP000015105"/>
    </source>
</evidence>
<feature type="compositionally biased region" description="Low complexity" evidence="1">
    <location>
        <begin position="70"/>
        <end position="97"/>
    </location>
</feature>
<reference evidence="2" key="4">
    <citation type="submission" date="2019-03" db="UniProtKB">
        <authorList>
            <consortium name="EnsemblPlants"/>
        </authorList>
    </citation>
    <scope>IDENTIFICATION</scope>
</reference>
<accession>A0A453RDU4</accession>
<name>A0A453RDU4_AEGTS</name>
<dbReference type="Gramene" id="AET7Gv20548700.5">
    <property type="protein sequence ID" value="AET7Gv20548700.5"/>
    <property type="gene ID" value="AET7Gv20548700"/>
</dbReference>
<reference evidence="2" key="3">
    <citation type="journal article" date="2017" name="Nature">
        <title>Genome sequence of the progenitor of the wheat D genome Aegilops tauschii.</title>
        <authorList>
            <person name="Luo M.C."/>
            <person name="Gu Y.Q."/>
            <person name="Puiu D."/>
            <person name="Wang H."/>
            <person name="Twardziok S.O."/>
            <person name="Deal K.R."/>
            <person name="Huo N."/>
            <person name="Zhu T."/>
            <person name="Wang L."/>
            <person name="Wang Y."/>
            <person name="McGuire P.E."/>
            <person name="Liu S."/>
            <person name="Long H."/>
            <person name="Ramasamy R.K."/>
            <person name="Rodriguez J.C."/>
            <person name="Van S.L."/>
            <person name="Yuan L."/>
            <person name="Wang Z."/>
            <person name="Xia Z."/>
            <person name="Xiao L."/>
            <person name="Anderson O.D."/>
            <person name="Ouyang S."/>
            <person name="Liang Y."/>
            <person name="Zimin A.V."/>
            <person name="Pertea G."/>
            <person name="Qi P."/>
            <person name="Bennetzen J.L."/>
            <person name="Dai X."/>
            <person name="Dawson M.W."/>
            <person name="Muller H.G."/>
            <person name="Kugler K."/>
            <person name="Rivarola-Duarte L."/>
            <person name="Spannagl M."/>
            <person name="Mayer K.F.X."/>
            <person name="Lu F.H."/>
            <person name="Bevan M.W."/>
            <person name="Leroy P."/>
            <person name="Li P."/>
            <person name="You F.M."/>
            <person name="Sun Q."/>
            <person name="Liu Z."/>
            <person name="Lyons E."/>
            <person name="Wicker T."/>
            <person name="Salzberg S.L."/>
            <person name="Devos K.M."/>
            <person name="Dvorak J."/>
        </authorList>
    </citation>
    <scope>NUCLEOTIDE SEQUENCE [LARGE SCALE GENOMIC DNA]</scope>
    <source>
        <strain evidence="2">cv. AL8/78</strain>
    </source>
</reference>
<reference evidence="3" key="1">
    <citation type="journal article" date="2014" name="Science">
        <title>Ancient hybridizations among the ancestral genomes of bread wheat.</title>
        <authorList>
            <consortium name="International Wheat Genome Sequencing Consortium,"/>
            <person name="Marcussen T."/>
            <person name="Sandve S.R."/>
            <person name="Heier L."/>
            <person name="Spannagl M."/>
            <person name="Pfeifer M."/>
            <person name="Jakobsen K.S."/>
            <person name="Wulff B.B."/>
            <person name="Steuernagel B."/>
            <person name="Mayer K.F."/>
            <person name="Olsen O.A."/>
        </authorList>
    </citation>
    <scope>NUCLEOTIDE SEQUENCE [LARGE SCALE GENOMIC DNA]</scope>
    <source>
        <strain evidence="3">cv. AL8/78</strain>
    </source>
</reference>